<feature type="compositionally biased region" description="Low complexity" evidence="1">
    <location>
        <begin position="107"/>
        <end position="128"/>
    </location>
</feature>
<keyword evidence="4" id="KW-1185">Reference proteome</keyword>
<evidence type="ECO:0000313" key="4">
    <source>
        <dbReference type="Proteomes" id="UP000035763"/>
    </source>
</evidence>
<accession>W6K387</accession>
<evidence type="ECO:0000256" key="1">
    <source>
        <dbReference type="SAM" id="MobiDB-lite"/>
    </source>
</evidence>
<reference evidence="3 4" key="1">
    <citation type="journal article" date="2013" name="ISME J.">
        <title>A metabolic model for members of the genus Tetrasphaera involved in enhanced biological phosphorus removal.</title>
        <authorList>
            <person name="Kristiansen R."/>
            <person name="Nguyen H.T.T."/>
            <person name="Saunders A.M."/>
            <person name="Nielsen J.L."/>
            <person name="Wimmer R."/>
            <person name="Le V.Q."/>
            <person name="McIlroy S.J."/>
            <person name="Petrovski S."/>
            <person name="Seviour R.J."/>
            <person name="Calteau A."/>
            <person name="Nielsen K.L."/>
            <person name="Nielsen P.H."/>
        </authorList>
    </citation>
    <scope>NUCLEOTIDE SEQUENCE [LARGE SCALE GENOMIC DNA]</scope>
    <source>
        <strain evidence="3 4">Ben110</strain>
    </source>
</reference>
<evidence type="ECO:0000313" key="3">
    <source>
        <dbReference type="EMBL" id="CCH75781.1"/>
    </source>
</evidence>
<dbReference type="InterPro" id="IPR006311">
    <property type="entry name" value="TAT_signal"/>
</dbReference>
<sequence>MKVSPGASRPISPLRRAAVAVAAAGSALALVAGCTGTSGPSSTAGPVGRAGGGAFTADPAAALQPFASCDQLLDYFRSEAKPLVGPYGLAGGPVAYNASTAVEGATPSAGATGAAAGSGSSADQARSGTNNQEDGVDEADTVKTDGTIIVTSLNGRIQVTDADAGRLLSTITIPRAGSVSAELLLSGRTLIVLSTSTDAYPTLSDGPERLTVPAFAPQRTTVTRVDLTDPSAPKVLGASRIEGGYRSARMIGTSVRLVLVSEPTGLRFTQPKSGGLDAEEDATRANKDVIAKSTIDDWVPHVQTLDAEGNASKAQRLIDCAAIARPDEFAGLSTLSVLTFDAGSADGRVTPTSTVGVVATGETVYASTDRLIVATSPWDIWNLGWLRRSDMSKLKTGLHSFDISDPATTRYAGSGKVAGRLVNQFALDEDGGVIRVATTTSDLQWSTDTQSSLLVLKEQGDKLVTVGRVDGMGLTEHIRSVRYLSPTLAAIVTFRQTDPLYLVDTSDPTKPKVAGELKIPGYSAYLHPVGDGLLLGVGQDADAETGAVRGLQVSLFDVGDAARPTRLQQLTWKNANSPVEWDHRAFLWWKDTAYVPATLWSNSRDFTGVLSARLAGRSLADGPRAASSRSGYDDSPSRVFVIGDNVWTLGYRGLQRFDLATLTPEKTIPLPS</sequence>
<proteinExistence type="predicted"/>
<comment type="caution">
    <text evidence="3">The sequence shown here is derived from an EMBL/GenBank/DDBJ whole genome shotgun (WGS) entry which is preliminary data.</text>
</comment>
<protein>
    <recommendedName>
        <fullName evidence="5">Beta propeller domain-containing protein</fullName>
    </recommendedName>
</protein>
<dbReference type="InterPro" id="IPR019198">
    <property type="entry name" value="Beta_propeller_containing"/>
</dbReference>
<evidence type="ECO:0000256" key="2">
    <source>
        <dbReference type="SAM" id="SignalP"/>
    </source>
</evidence>
<keyword evidence="2" id="KW-0732">Signal</keyword>
<dbReference type="AlphaFoldDB" id="W6K387"/>
<dbReference type="PROSITE" id="PS51257">
    <property type="entry name" value="PROKAR_LIPOPROTEIN"/>
    <property type="match status" value="1"/>
</dbReference>
<dbReference type="Proteomes" id="UP000035763">
    <property type="component" value="Unassembled WGS sequence"/>
</dbReference>
<feature type="chain" id="PRO_5038498515" description="Beta propeller domain-containing protein" evidence="2">
    <location>
        <begin position="33"/>
        <end position="672"/>
    </location>
</feature>
<feature type="region of interest" description="Disordered" evidence="1">
    <location>
        <begin position="107"/>
        <end position="140"/>
    </location>
</feature>
<dbReference type="RefSeq" id="WP_162213186.1">
    <property type="nucleotide sequence ID" value="NZ_HG764815.1"/>
</dbReference>
<name>W6K387_9MICO</name>
<dbReference type="STRING" id="1193182.BN11_960003"/>
<dbReference type="PROSITE" id="PS51318">
    <property type="entry name" value="TAT"/>
    <property type="match status" value="1"/>
</dbReference>
<feature type="signal peptide" evidence="2">
    <location>
        <begin position="1"/>
        <end position="32"/>
    </location>
</feature>
<organism evidence="3 4">
    <name type="scientific">Nostocoides australiense Ben110</name>
    <dbReference type="NCBI Taxonomy" id="1193182"/>
    <lineage>
        <taxon>Bacteria</taxon>
        <taxon>Bacillati</taxon>
        <taxon>Actinomycetota</taxon>
        <taxon>Actinomycetes</taxon>
        <taxon>Micrococcales</taxon>
        <taxon>Intrasporangiaceae</taxon>
        <taxon>Nostocoides</taxon>
    </lineage>
</organism>
<gene>
    <name evidence="3" type="ORF">BN11_960003</name>
</gene>
<dbReference type="EMBL" id="CAJA01000525">
    <property type="protein sequence ID" value="CCH75781.1"/>
    <property type="molecule type" value="Genomic_DNA"/>
</dbReference>
<evidence type="ECO:0008006" key="5">
    <source>
        <dbReference type="Google" id="ProtNLM"/>
    </source>
</evidence>
<dbReference type="Pfam" id="PF09826">
    <property type="entry name" value="Beta_propel"/>
    <property type="match status" value="1"/>
</dbReference>